<protein>
    <recommendedName>
        <fullName evidence="3">histidine kinase</fullName>
        <ecNumber evidence="3">2.7.13.3</ecNumber>
    </recommendedName>
</protein>
<dbReference type="InterPro" id="IPR003661">
    <property type="entry name" value="HisK_dim/P_dom"/>
</dbReference>
<keyword evidence="12" id="KW-0472">Membrane</keyword>
<dbReference type="SUPFAM" id="SSF55874">
    <property type="entry name" value="ATPase domain of HSP90 chaperone/DNA topoisomerase II/histidine kinase"/>
    <property type="match status" value="1"/>
</dbReference>
<dbReference type="InterPro" id="IPR004358">
    <property type="entry name" value="Sig_transdc_His_kin-like_C"/>
</dbReference>
<dbReference type="PANTHER" id="PTHR45436:SF14">
    <property type="entry name" value="SENSOR PROTEIN QSEC"/>
    <property type="match status" value="1"/>
</dbReference>
<keyword evidence="7" id="KW-0547">Nucleotide-binding</keyword>
<dbReference type="InterPro" id="IPR036097">
    <property type="entry name" value="HisK_dim/P_sf"/>
</dbReference>
<dbReference type="Pfam" id="PF02518">
    <property type="entry name" value="HATPase_c"/>
    <property type="match status" value="1"/>
</dbReference>
<evidence type="ECO:0000256" key="2">
    <source>
        <dbReference type="ARBA" id="ARBA00004141"/>
    </source>
</evidence>
<evidence type="ECO:0000256" key="7">
    <source>
        <dbReference type="ARBA" id="ARBA00022741"/>
    </source>
</evidence>
<dbReference type="EC" id="2.7.13.3" evidence="3"/>
<reference evidence="14" key="1">
    <citation type="submission" date="2013-08" db="EMBL/GenBank/DDBJ databases">
        <authorList>
            <person name="Mendez C."/>
            <person name="Richter M."/>
            <person name="Ferrer M."/>
            <person name="Sanchez J."/>
        </authorList>
    </citation>
    <scope>NUCLEOTIDE SEQUENCE</scope>
</reference>
<dbReference type="InterPro" id="IPR005467">
    <property type="entry name" value="His_kinase_dom"/>
</dbReference>
<evidence type="ECO:0000256" key="11">
    <source>
        <dbReference type="ARBA" id="ARBA00023012"/>
    </source>
</evidence>
<evidence type="ECO:0000256" key="10">
    <source>
        <dbReference type="ARBA" id="ARBA00022989"/>
    </source>
</evidence>
<evidence type="ECO:0000313" key="14">
    <source>
        <dbReference type="EMBL" id="EQD47943.1"/>
    </source>
</evidence>
<evidence type="ECO:0000256" key="8">
    <source>
        <dbReference type="ARBA" id="ARBA00022777"/>
    </source>
</evidence>
<evidence type="ECO:0000256" key="1">
    <source>
        <dbReference type="ARBA" id="ARBA00000085"/>
    </source>
</evidence>
<name>T0ZTB8_9ZZZZ</name>
<dbReference type="PANTHER" id="PTHR45436">
    <property type="entry name" value="SENSOR HISTIDINE KINASE YKOH"/>
    <property type="match status" value="1"/>
</dbReference>
<evidence type="ECO:0000259" key="13">
    <source>
        <dbReference type="PROSITE" id="PS50109"/>
    </source>
</evidence>
<dbReference type="Gene3D" id="3.30.565.10">
    <property type="entry name" value="Histidine kinase-like ATPase, C-terminal domain"/>
    <property type="match status" value="1"/>
</dbReference>
<keyword evidence="4" id="KW-0597">Phosphoprotein</keyword>
<dbReference type="PROSITE" id="PS50109">
    <property type="entry name" value="HIS_KIN"/>
    <property type="match status" value="1"/>
</dbReference>
<dbReference type="SUPFAM" id="SSF47384">
    <property type="entry name" value="Homodimeric domain of signal transducing histidine kinase"/>
    <property type="match status" value="1"/>
</dbReference>
<dbReference type="GO" id="GO:0005886">
    <property type="term" value="C:plasma membrane"/>
    <property type="evidence" value="ECO:0007669"/>
    <property type="project" value="TreeGrafter"/>
</dbReference>
<gene>
    <name evidence="14" type="ORF">B1A_14268</name>
</gene>
<feature type="non-terminal residue" evidence="14">
    <location>
        <position position="1"/>
    </location>
</feature>
<dbReference type="GO" id="GO:0005524">
    <property type="term" value="F:ATP binding"/>
    <property type="evidence" value="ECO:0007669"/>
    <property type="project" value="UniProtKB-KW"/>
</dbReference>
<evidence type="ECO:0000256" key="5">
    <source>
        <dbReference type="ARBA" id="ARBA00022679"/>
    </source>
</evidence>
<dbReference type="SMART" id="SM00387">
    <property type="entry name" value="HATPase_c"/>
    <property type="match status" value="1"/>
</dbReference>
<dbReference type="EMBL" id="AUZX01010469">
    <property type="protein sequence ID" value="EQD47943.1"/>
    <property type="molecule type" value="Genomic_DNA"/>
</dbReference>
<keyword evidence="11" id="KW-0902">Two-component regulatory system</keyword>
<keyword evidence="9" id="KW-0067">ATP-binding</keyword>
<keyword evidence="6" id="KW-0812">Transmembrane</keyword>
<dbReference type="AlphaFoldDB" id="T0ZTB8"/>
<evidence type="ECO:0000256" key="12">
    <source>
        <dbReference type="ARBA" id="ARBA00023136"/>
    </source>
</evidence>
<dbReference type="InterPro" id="IPR050428">
    <property type="entry name" value="TCS_sensor_his_kinase"/>
</dbReference>
<feature type="domain" description="Histidine kinase" evidence="13">
    <location>
        <begin position="1"/>
        <end position="211"/>
    </location>
</feature>
<dbReference type="CDD" id="cd00082">
    <property type="entry name" value="HisKA"/>
    <property type="match status" value="1"/>
</dbReference>
<dbReference type="InterPro" id="IPR003594">
    <property type="entry name" value="HATPase_dom"/>
</dbReference>
<evidence type="ECO:0000256" key="9">
    <source>
        <dbReference type="ARBA" id="ARBA00022840"/>
    </source>
</evidence>
<keyword evidence="10" id="KW-1133">Transmembrane helix</keyword>
<comment type="catalytic activity">
    <reaction evidence="1">
        <text>ATP + protein L-histidine = ADP + protein N-phospho-L-histidine.</text>
        <dbReference type="EC" id="2.7.13.3"/>
    </reaction>
</comment>
<dbReference type="Pfam" id="PF00512">
    <property type="entry name" value="HisKA"/>
    <property type="match status" value="1"/>
</dbReference>
<evidence type="ECO:0000256" key="6">
    <source>
        <dbReference type="ARBA" id="ARBA00022692"/>
    </source>
</evidence>
<comment type="caution">
    <text evidence="14">The sequence shown here is derived from an EMBL/GenBank/DDBJ whole genome shotgun (WGS) entry which is preliminary data.</text>
</comment>
<evidence type="ECO:0000256" key="4">
    <source>
        <dbReference type="ARBA" id="ARBA00022553"/>
    </source>
</evidence>
<reference evidence="14" key="2">
    <citation type="journal article" date="2014" name="ISME J.">
        <title>Microbial stratification in low pH oxic and suboxic macroscopic growths along an acid mine drainage.</title>
        <authorList>
            <person name="Mendez-Garcia C."/>
            <person name="Mesa V."/>
            <person name="Sprenger R.R."/>
            <person name="Richter M."/>
            <person name="Diez M.S."/>
            <person name="Solano J."/>
            <person name="Bargiela R."/>
            <person name="Golyshina O.V."/>
            <person name="Manteca A."/>
            <person name="Ramos J.L."/>
            <person name="Gallego J.R."/>
            <person name="Llorente I."/>
            <person name="Martins Dos Santos V.A."/>
            <person name="Jensen O.N."/>
            <person name="Pelaez A.I."/>
            <person name="Sanchez J."/>
            <person name="Ferrer M."/>
        </authorList>
    </citation>
    <scope>NUCLEOTIDE SEQUENCE</scope>
</reference>
<dbReference type="InterPro" id="IPR036890">
    <property type="entry name" value="HATPase_C_sf"/>
</dbReference>
<dbReference type="Gene3D" id="1.10.287.130">
    <property type="match status" value="1"/>
</dbReference>
<evidence type="ECO:0000256" key="3">
    <source>
        <dbReference type="ARBA" id="ARBA00012438"/>
    </source>
</evidence>
<comment type="subcellular location">
    <subcellularLocation>
        <location evidence="2">Membrane</location>
        <topology evidence="2">Multi-pass membrane protein</topology>
    </subcellularLocation>
</comment>
<sequence>LRTPLTALHLQLGALERAGTDEERTEATQRLSAGVQRSIRLVEQLLSLERQAPRAEAARGRIALDELAREVVAELVPLADARGIDLGMAEAQRALIQGEPDSVATLVRNLVDNAVRYTPRGGRVDVSVTAPGAAGDPVKLKVADNGPGIAPEERSRVFDRFYRHPGTQVPGSGLGLAIVKAIADAHGADIELGEGEGGRGLAVTVSFPTESKT</sequence>
<proteinExistence type="predicted"/>
<dbReference type="PRINTS" id="PR00344">
    <property type="entry name" value="BCTRLSENSOR"/>
</dbReference>
<keyword evidence="8 14" id="KW-0418">Kinase</keyword>
<accession>T0ZTB8</accession>
<keyword evidence="5" id="KW-0808">Transferase</keyword>
<organism evidence="14">
    <name type="scientific">mine drainage metagenome</name>
    <dbReference type="NCBI Taxonomy" id="410659"/>
    <lineage>
        <taxon>unclassified sequences</taxon>
        <taxon>metagenomes</taxon>
        <taxon>ecological metagenomes</taxon>
    </lineage>
</organism>
<dbReference type="GO" id="GO:0000155">
    <property type="term" value="F:phosphorelay sensor kinase activity"/>
    <property type="evidence" value="ECO:0007669"/>
    <property type="project" value="InterPro"/>
</dbReference>